<reference evidence="10 11" key="1">
    <citation type="submission" date="2017-07" db="EMBL/GenBank/DDBJ databases">
        <title>The complete genome sequence of Bacillus mesonae strain H20-5, an efficient strain improving plant abiotic stress resistance.</title>
        <authorList>
            <person name="Kim S.Y."/>
            <person name="Song H."/>
            <person name="Sang M.K."/>
            <person name="Weon H.-Y."/>
            <person name="Song J."/>
        </authorList>
    </citation>
    <scope>NUCLEOTIDE SEQUENCE [LARGE SCALE GENOMIC DNA]</scope>
    <source>
        <strain evidence="10 11">H20-5</strain>
    </source>
</reference>
<dbReference type="PANTHER" id="PTHR42795">
    <property type="entry name" value="ALANINE DEHYDROGENASE"/>
    <property type="match status" value="1"/>
</dbReference>
<feature type="domain" description="Alanine dehydrogenase/pyridine nucleotide transhydrogenase N-terminal" evidence="9">
    <location>
        <begin position="4"/>
        <end position="136"/>
    </location>
</feature>
<evidence type="ECO:0000256" key="1">
    <source>
        <dbReference type="ARBA" id="ARBA00005206"/>
    </source>
</evidence>
<evidence type="ECO:0000256" key="8">
    <source>
        <dbReference type="ARBA" id="ARBA00074813"/>
    </source>
</evidence>
<evidence type="ECO:0000256" key="7">
    <source>
        <dbReference type="ARBA" id="ARBA00056662"/>
    </source>
</evidence>
<gene>
    <name evidence="10" type="ORF">CHR53_15355</name>
</gene>
<keyword evidence="5" id="KW-0520">NAD</keyword>
<dbReference type="AlphaFoldDB" id="A0A3T0HZP1"/>
<evidence type="ECO:0000256" key="3">
    <source>
        <dbReference type="ARBA" id="ARBA00012897"/>
    </source>
</evidence>
<evidence type="ECO:0000256" key="2">
    <source>
        <dbReference type="ARBA" id="ARBA00005689"/>
    </source>
</evidence>
<dbReference type="Proteomes" id="UP000282892">
    <property type="component" value="Chromosome"/>
</dbReference>
<evidence type="ECO:0000313" key="11">
    <source>
        <dbReference type="Proteomes" id="UP000282892"/>
    </source>
</evidence>
<dbReference type="GO" id="GO:0000286">
    <property type="term" value="F:alanine dehydrogenase activity"/>
    <property type="evidence" value="ECO:0007669"/>
    <property type="project" value="UniProtKB-EC"/>
</dbReference>
<keyword evidence="11" id="KW-1185">Reference proteome</keyword>
<dbReference type="EMBL" id="CP022572">
    <property type="protein sequence ID" value="AZU62539.1"/>
    <property type="molecule type" value="Genomic_DNA"/>
</dbReference>
<dbReference type="EC" id="1.4.1.1" evidence="3"/>
<evidence type="ECO:0000256" key="5">
    <source>
        <dbReference type="ARBA" id="ARBA00023027"/>
    </source>
</evidence>
<comment type="similarity">
    <text evidence="2">Belongs to the AlaDH/PNT family.</text>
</comment>
<dbReference type="KEGG" id="nmk:CHR53_15355"/>
<dbReference type="Gene3D" id="3.40.50.720">
    <property type="entry name" value="NAD(P)-binding Rossmann-like Domain"/>
    <property type="match status" value="1"/>
</dbReference>
<dbReference type="GO" id="GO:0005886">
    <property type="term" value="C:plasma membrane"/>
    <property type="evidence" value="ECO:0007669"/>
    <property type="project" value="TreeGrafter"/>
</dbReference>
<comment type="pathway">
    <text evidence="1">Amino-acid degradation; L-alanine degradation via dehydrogenase pathway; NH(3) and pyruvate from L-alanine: step 1/1.</text>
</comment>
<comment type="catalytic activity">
    <reaction evidence="6">
        <text>L-alanine + NAD(+) + H2O = pyruvate + NH4(+) + NADH + H(+)</text>
        <dbReference type="Rhea" id="RHEA:18405"/>
        <dbReference type="ChEBI" id="CHEBI:15361"/>
        <dbReference type="ChEBI" id="CHEBI:15377"/>
        <dbReference type="ChEBI" id="CHEBI:15378"/>
        <dbReference type="ChEBI" id="CHEBI:28938"/>
        <dbReference type="ChEBI" id="CHEBI:57540"/>
        <dbReference type="ChEBI" id="CHEBI:57945"/>
        <dbReference type="ChEBI" id="CHEBI:57972"/>
        <dbReference type="EC" id="1.4.1.1"/>
    </reaction>
</comment>
<dbReference type="InterPro" id="IPR007886">
    <property type="entry name" value="AlaDH/PNT_N"/>
</dbReference>
<dbReference type="PANTHER" id="PTHR42795:SF1">
    <property type="entry name" value="ALANINE DEHYDROGENASE"/>
    <property type="match status" value="1"/>
</dbReference>
<evidence type="ECO:0000313" key="10">
    <source>
        <dbReference type="EMBL" id="AZU62539.1"/>
    </source>
</evidence>
<dbReference type="SUPFAM" id="SSF52283">
    <property type="entry name" value="Formate/glycerate dehydrogenase catalytic domain-like"/>
    <property type="match status" value="1"/>
</dbReference>
<proteinExistence type="inferred from homology"/>
<protein>
    <recommendedName>
        <fullName evidence="8">Alanine dehydrogenase 1</fullName>
        <ecNumber evidence="3">1.4.1.1</ecNumber>
    </recommendedName>
</protein>
<keyword evidence="4" id="KW-0560">Oxidoreductase</keyword>
<dbReference type="FunFam" id="3.40.50.720:FF:000433">
    <property type="entry name" value="Alanine dehydrogenase 1"/>
    <property type="match status" value="1"/>
</dbReference>
<accession>A0A3T0HZP1</accession>
<sequence>MIIGVPKEIKNNENRVAITPVGVAAVKNAGHQVIIEAGAGRKSGFTDEDFMDAGAFVSEDARGVWENVDMILKVKEPLPSEYEFFREGLILITYLHIALAPQLAKKLIQTGVIAIGYETIESNQTVPILTPMSEAGGRIQTSTIAITNVTLPFILEICHKGLQKAISENLSLLRGVKIANGHVTCHAAAKSLRLEYTPVREAFRVAANK</sequence>
<comment type="function">
    <text evidence="7">May play a role in cell wall synthesis as L-alanine is an important constituent of the peptidoglycan layer.</text>
</comment>
<dbReference type="SMART" id="SM01003">
    <property type="entry name" value="AlaDh_PNT_N"/>
    <property type="match status" value="1"/>
</dbReference>
<name>A0A3T0HZP1_9BACI</name>
<dbReference type="GO" id="GO:0006524">
    <property type="term" value="P:alanine catabolic process"/>
    <property type="evidence" value="ECO:0007669"/>
    <property type="project" value="TreeGrafter"/>
</dbReference>
<evidence type="ECO:0000256" key="6">
    <source>
        <dbReference type="ARBA" id="ARBA00049277"/>
    </source>
</evidence>
<dbReference type="OrthoDB" id="9804592at2"/>
<organism evidence="10 11">
    <name type="scientific">Neobacillus mesonae</name>
    <dbReference type="NCBI Taxonomy" id="1193713"/>
    <lineage>
        <taxon>Bacteria</taxon>
        <taxon>Bacillati</taxon>
        <taxon>Bacillota</taxon>
        <taxon>Bacilli</taxon>
        <taxon>Bacillales</taxon>
        <taxon>Bacillaceae</taxon>
        <taxon>Neobacillus</taxon>
    </lineage>
</organism>
<evidence type="ECO:0000259" key="9">
    <source>
        <dbReference type="SMART" id="SM01003"/>
    </source>
</evidence>
<evidence type="ECO:0000256" key="4">
    <source>
        <dbReference type="ARBA" id="ARBA00023002"/>
    </source>
</evidence>
<dbReference type="Pfam" id="PF05222">
    <property type="entry name" value="AlaDh_PNT_N"/>
    <property type="match status" value="1"/>
</dbReference>